<name>E1ZG26_CHLVA</name>
<protein>
    <submittedName>
        <fullName evidence="2">Uncharacterized protein</fullName>
    </submittedName>
</protein>
<evidence type="ECO:0000313" key="3">
    <source>
        <dbReference type="Proteomes" id="UP000008141"/>
    </source>
</evidence>
<dbReference type="InParanoid" id="E1ZG26"/>
<dbReference type="KEGG" id="cvr:CHLNCDRAFT_134477"/>
<gene>
    <name evidence="2" type="ORF">CHLNCDRAFT_134477</name>
</gene>
<sequence length="511" mass="52307">MKTSVEHVRLWPAPPEAASQEGDLRRQRGIRETSAAAAAAAFRASARRWARAAFGWRGAELWSGAREAAVAAAAACGAALVRRGWVGLAVQAARLLMALGLRRFLGDVVAHAAAQGQAAALGVLCVAAAQRGARPLGQQLLGELLGERHVVAAAAMAEAFWHVAAAAGLRPNSAAALLAPAVVGAVDGGRADAAAAMLQLLFAAHMQALLIRAEQARSGGNGCWLRTLMMVGDSWALLAVDGRHQTAADLAGALYDHQPGPASRQQVAAVLAEGTREMAEAGRQADAVAVQALLYRQDRLDLLAAMLAALAGQHQGPHEQLVAASCRQLLLSGGATEAAAVLAELYASGHPHHVSRVAVAALVDAVDGGAVEAVAAAEALLWRRGCVPLLRDVWLAALREGWADALAAVAWQALRQGGGDMVTFLLAAIVGQGTAGLAAALVRQLMDVSACSPLVVKAAGEALVAAVRGGAAAQAASLTAQLSQEGSAELVGQLTDYLSSTGRAEELRKLS</sequence>
<dbReference type="AlphaFoldDB" id="E1ZG26"/>
<organism evidence="3">
    <name type="scientific">Chlorella variabilis</name>
    <name type="common">Green alga</name>
    <dbReference type="NCBI Taxonomy" id="554065"/>
    <lineage>
        <taxon>Eukaryota</taxon>
        <taxon>Viridiplantae</taxon>
        <taxon>Chlorophyta</taxon>
        <taxon>core chlorophytes</taxon>
        <taxon>Trebouxiophyceae</taxon>
        <taxon>Chlorellales</taxon>
        <taxon>Chlorellaceae</taxon>
        <taxon>Chlorella clade</taxon>
        <taxon>Chlorella</taxon>
    </lineage>
</organism>
<reference evidence="2 3" key="1">
    <citation type="journal article" date="2010" name="Plant Cell">
        <title>The Chlorella variabilis NC64A genome reveals adaptation to photosymbiosis, coevolution with viruses, and cryptic sex.</title>
        <authorList>
            <person name="Blanc G."/>
            <person name="Duncan G."/>
            <person name="Agarkova I."/>
            <person name="Borodovsky M."/>
            <person name="Gurnon J."/>
            <person name="Kuo A."/>
            <person name="Lindquist E."/>
            <person name="Lucas S."/>
            <person name="Pangilinan J."/>
            <person name="Polle J."/>
            <person name="Salamov A."/>
            <person name="Terry A."/>
            <person name="Yamada T."/>
            <person name="Dunigan D.D."/>
            <person name="Grigoriev I.V."/>
            <person name="Claverie J.M."/>
            <person name="Van Etten J.L."/>
        </authorList>
    </citation>
    <scope>NUCLEOTIDE SEQUENCE [LARGE SCALE GENOMIC DNA]</scope>
    <source>
        <strain evidence="2 3">NC64A</strain>
    </source>
</reference>
<accession>E1ZG26</accession>
<dbReference type="EMBL" id="GL433845">
    <property type="protein sequence ID" value="EFN55389.1"/>
    <property type="molecule type" value="Genomic_DNA"/>
</dbReference>
<proteinExistence type="predicted"/>
<feature type="region of interest" description="Disordered" evidence="1">
    <location>
        <begin position="1"/>
        <end position="23"/>
    </location>
</feature>
<dbReference type="GeneID" id="17354852"/>
<dbReference type="RefSeq" id="XP_005847491.1">
    <property type="nucleotide sequence ID" value="XM_005847429.1"/>
</dbReference>
<dbReference type="Proteomes" id="UP000008141">
    <property type="component" value="Unassembled WGS sequence"/>
</dbReference>
<evidence type="ECO:0000256" key="1">
    <source>
        <dbReference type="SAM" id="MobiDB-lite"/>
    </source>
</evidence>
<keyword evidence="3" id="KW-1185">Reference proteome</keyword>
<evidence type="ECO:0000313" key="2">
    <source>
        <dbReference type="EMBL" id="EFN55389.1"/>
    </source>
</evidence>